<keyword evidence="1" id="KW-0969">Cilium</keyword>
<proteinExistence type="predicted"/>
<accession>A0A656GM51</accession>
<organism evidence="1 2">
    <name type="scientific">Pseudomonas amygdali pv. mori str. 301020</name>
    <dbReference type="NCBI Taxonomy" id="629261"/>
    <lineage>
        <taxon>Bacteria</taxon>
        <taxon>Pseudomonadati</taxon>
        <taxon>Pseudomonadota</taxon>
        <taxon>Gammaproteobacteria</taxon>
        <taxon>Pseudomonadales</taxon>
        <taxon>Pseudomonadaceae</taxon>
        <taxon>Pseudomonas</taxon>
        <taxon>Pseudomonas amygdali</taxon>
    </lineage>
</organism>
<dbReference type="AlphaFoldDB" id="A0A656GM51"/>
<dbReference type="EMBL" id="AEAG01002522">
    <property type="protein sequence ID" value="EGH26575.1"/>
    <property type="molecule type" value="Genomic_DNA"/>
</dbReference>
<evidence type="ECO:0000313" key="1">
    <source>
        <dbReference type="EMBL" id="EGH26575.1"/>
    </source>
</evidence>
<gene>
    <name evidence="1" type="ORF">PSYMO_36016</name>
</gene>
<protein>
    <submittedName>
        <fullName evidence="1">Flagellar hook-associated protein FlgL</fullName>
    </submittedName>
</protein>
<reference evidence="1 2" key="1">
    <citation type="journal article" date="2011" name="PLoS Pathog.">
        <title>Dynamic evolution of pathogenicity revealed by sequencing and comparative genomics of 19 Pseudomonas syringae isolates.</title>
        <authorList>
            <person name="Baltrus D.A."/>
            <person name="Nishimura M.T."/>
            <person name="Romanchuk A."/>
            <person name="Chang J.H."/>
            <person name="Mukhtar M.S."/>
            <person name="Cherkis K."/>
            <person name="Roach J."/>
            <person name="Grant S.R."/>
            <person name="Jones C.D."/>
            <person name="Dangl J.L."/>
        </authorList>
    </citation>
    <scope>NUCLEOTIDE SEQUENCE [LARGE SCALE GENOMIC DNA]</scope>
    <source>
        <strain evidence="1 2">301020</strain>
    </source>
</reference>
<feature type="non-terminal residue" evidence="1">
    <location>
        <position position="48"/>
    </location>
</feature>
<feature type="non-terminal residue" evidence="1">
    <location>
        <position position="1"/>
    </location>
</feature>
<comment type="caution">
    <text evidence="1">The sequence shown here is derived from an EMBL/GenBank/DDBJ whole genome shotgun (WGS) entry which is preliminary data.</text>
</comment>
<keyword evidence="1" id="KW-0282">Flagellum</keyword>
<dbReference type="Proteomes" id="UP000003465">
    <property type="component" value="Unassembled WGS sequence"/>
</dbReference>
<name>A0A656GM51_PSEA0</name>
<evidence type="ECO:0000313" key="2">
    <source>
        <dbReference type="Proteomes" id="UP000003465"/>
    </source>
</evidence>
<keyword evidence="1" id="KW-0966">Cell projection</keyword>
<sequence length="48" mass="5081">AGKFSYGSFADQTFTFRGVELTMNINLSAAESATPATAATALTNRSYE</sequence>